<feature type="non-terminal residue" evidence="4">
    <location>
        <position position="1"/>
    </location>
</feature>
<organism evidence="4 5">
    <name type="scientific">Bodo saltans</name>
    <name type="common">Flagellated protozoan</name>
    <dbReference type="NCBI Taxonomy" id="75058"/>
    <lineage>
        <taxon>Eukaryota</taxon>
        <taxon>Discoba</taxon>
        <taxon>Euglenozoa</taxon>
        <taxon>Kinetoplastea</taxon>
        <taxon>Metakinetoplastina</taxon>
        <taxon>Eubodonida</taxon>
        <taxon>Bodonidae</taxon>
        <taxon>Bodo</taxon>
    </lineage>
</organism>
<keyword evidence="2" id="KW-0812">Transmembrane</keyword>
<evidence type="ECO:0000256" key="2">
    <source>
        <dbReference type="SAM" id="Phobius"/>
    </source>
</evidence>
<reference evidence="5" key="1">
    <citation type="submission" date="2015-09" db="EMBL/GenBank/DDBJ databases">
        <authorList>
            <consortium name="Pathogen Informatics"/>
        </authorList>
    </citation>
    <scope>NUCLEOTIDE SEQUENCE [LARGE SCALE GENOMIC DNA]</scope>
    <source>
        <strain evidence="5">Lake Konstanz</strain>
    </source>
</reference>
<keyword evidence="3" id="KW-0732">Signal</keyword>
<feature type="region of interest" description="Disordered" evidence="1">
    <location>
        <begin position="29"/>
        <end position="57"/>
    </location>
</feature>
<keyword evidence="2" id="KW-1133">Transmembrane helix</keyword>
<dbReference type="Proteomes" id="UP000051952">
    <property type="component" value="Unassembled WGS sequence"/>
</dbReference>
<keyword evidence="5" id="KW-1185">Reference proteome</keyword>
<evidence type="ECO:0000313" key="5">
    <source>
        <dbReference type="Proteomes" id="UP000051952"/>
    </source>
</evidence>
<proteinExistence type="predicted"/>
<name>A0A0S4IZF6_BODSA</name>
<protein>
    <submittedName>
        <fullName evidence="4">Membrane-associated protein, putative</fullName>
    </submittedName>
</protein>
<dbReference type="AlphaFoldDB" id="A0A0S4IZF6"/>
<gene>
    <name evidence="4" type="ORF">BSAL_75620</name>
</gene>
<evidence type="ECO:0000313" key="4">
    <source>
        <dbReference type="EMBL" id="CUG19668.1"/>
    </source>
</evidence>
<feature type="chain" id="PRO_5006621806" evidence="3">
    <location>
        <begin position="24"/>
        <end position="201"/>
    </location>
</feature>
<accession>A0A0S4IZF6</accession>
<evidence type="ECO:0000256" key="3">
    <source>
        <dbReference type="SAM" id="SignalP"/>
    </source>
</evidence>
<evidence type="ECO:0000256" key="1">
    <source>
        <dbReference type="SAM" id="MobiDB-lite"/>
    </source>
</evidence>
<feature type="signal peptide" evidence="3">
    <location>
        <begin position="1"/>
        <end position="23"/>
    </location>
</feature>
<dbReference type="EMBL" id="CYKH01000695">
    <property type="protein sequence ID" value="CUG19668.1"/>
    <property type="molecule type" value="Genomic_DNA"/>
</dbReference>
<sequence>HELGCVATTALITLLGDVTWNLSLPCVTTAPAPHPHRGNTVTASKKPHPQDEEPRQVAPPAVHGVLLATSSFIISALAVQQLASIGSAAGAGVHTMQAALTIRRLRQMCDDGVNAADSSSSEGGSGSEATCCDAGMNPTQWNIDVTDKSDSINPPFVGTLVGNTILLVGLGVLRLCGCRLFDYLTKRGAFESCVGPRFRQM</sequence>
<feature type="transmembrane region" description="Helical" evidence="2">
    <location>
        <begin position="156"/>
        <end position="177"/>
    </location>
</feature>
<keyword evidence="2" id="KW-0472">Membrane</keyword>
<dbReference type="VEuPathDB" id="TriTrypDB:BSAL_75620"/>